<feature type="transmembrane region" description="Helical" evidence="6">
    <location>
        <begin position="53"/>
        <end position="76"/>
    </location>
</feature>
<accession>A9KI46</accession>
<keyword evidence="10" id="KW-1185">Reference proteome</keyword>
<keyword evidence="1 3" id="KW-0807">Transducer</keyword>
<dbReference type="Gene3D" id="1.10.287.950">
    <property type="entry name" value="Methyl-accepting chemotaxis protein"/>
    <property type="match status" value="1"/>
</dbReference>
<keyword evidence="6" id="KW-0812">Transmembrane</keyword>
<dbReference type="Gene3D" id="1.10.8.500">
    <property type="entry name" value="HAMP domain in histidine kinase"/>
    <property type="match status" value="1"/>
</dbReference>
<keyword evidence="6" id="KW-1133">Transmembrane helix</keyword>
<dbReference type="HOGENOM" id="CLU_000445_107_19_9"/>
<dbReference type="SMART" id="SM00283">
    <property type="entry name" value="MA"/>
    <property type="match status" value="1"/>
</dbReference>
<sequence length="726" mass="80947">MKKKRMQKVKKESKENTWGKSTEDSKSDNRKENTKVENTKKERTKKEKTKFTIFWKICLGYLVPIFFILLLGIISYQKASEGLIHNYEEATSQTIRMTSNYLGLITDTVEAVAIEYINDKDLNNYVNGGKYDVTKFVEFMDKTTRKLSNVVTSNEYIMNAHIIPRESYNLFTSSKNGNKGFYSSLEGQGELAMFQDDAVNDAWIGSHPEIDRELGLNGNSYFMSYVRSIRSFSQRNAVVVIDVSYEALHKQLSQLSFGENSIVGLVTRDGRELALDEHGDIISDVVFAGNVDVDILSDGDKERDTYVKYDGQDYFLMQQRVSDTNAFLCALVPKALIMRQALEIKNIVLIIVSLACIAAIVVGIMISKGISQGVTKLNRKLQQIAEGDLTTRIDLKRRDEISEVAHNTEKMVDSVRLLIKKVNEVCGRVLISSDQVISTSNSISSSTDKIAGAIHEIDIGISEQAVDSQNCLVQVDDLSNSILLINQHVNGTEILVSKTRESIHRSLEKMNLLTEKSTKTSGITENVVNNINELSRQSTTIDSIVSVIDEIAEQTNLLSLNASIEAARAGEAGKGFGVVSEEIKKLALRSKELAGQIKSIVSNIHKQTSETVTITKQAKVMVSEEANLMKQTIDSFVEMEDGMNVLLDIMMKISTDIENMNTMRTVTLEAIENISAVSEQTCAASGTVNDTMQMQVKKVVDLQEVAKELKMNVNDLEESITKFKID</sequence>
<dbReference type="PROSITE" id="PS50111">
    <property type="entry name" value="CHEMOTAXIS_TRANSDUC_2"/>
    <property type="match status" value="1"/>
</dbReference>
<dbReference type="Proteomes" id="UP000000370">
    <property type="component" value="Chromosome"/>
</dbReference>
<feature type="domain" description="Methyl-accepting transducer" evidence="7">
    <location>
        <begin position="439"/>
        <end position="675"/>
    </location>
</feature>
<evidence type="ECO:0000256" key="6">
    <source>
        <dbReference type="SAM" id="Phobius"/>
    </source>
</evidence>
<gene>
    <name evidence="9" type="ordered locus">Cphy_0493</name>
</gene>
<evidence type="ECO:0000259" key="8">
    <source>
        <dbReference type="PROSITE" id="PS50885"/>
    </source>
</evidence>
<comment type="similarity">
    <text evidence="2">Belongs to the methyl-accepting chemotaxis (MCP) protein family.</text>
</comment>
<dbReference type="SMART" id="SM00304">
    <property type="entry name" value="HAMP"/>
    <property type="match status" value="1"/>
</dbReference>
<evidence type="ECO:0000313" key="9">
    <source>
        <dbReference type="EMBL" id="ABX40880.1"/>
    </source>
</evidence>
<protein>
    <submittedName>
        <fullName evidence="9">Methyl-accepting chemotaxis sensory transducer</fullName>
    </submittedName>
</protein>
<evidence type="ECO:0000256" key="1">
    <source>
        <dbReference type="ARBA" id="ARBA00023224"/>
    </source>
</evidence>
<dbReference type="Pfam" id="PF00672">
    <property type="entry name" value="HAMP"/>
    <property type="match status" value="1"/>
</dbReference>
<proteinExistence type="inferred from homology"/>
<dbReference type="EMBL" id="CP000885">
    <property type="protein sequence ID" value="ABX40880.1"/>
    <property type="molecule type" value="Genomic_DNA"/>
</dbReference>
<dbReference type="SUPFAM" id="SSF58104">
    <property type="entry name" value="Methyl-accepting chemotaxis protein (MCP) signaling domain"/>
    <property type="match status" value="1"/>
</dbReference>
<name>A9KI46_LACP7</name>
<evidence type="ECO:0000256" key="3">
    <source>
        <dbReference type="PROSITE-ProRule" id="PRU00284"/>
    </source>
</evidence>
<evidence type="ECO:0000259" key="7">
    <source>
        <dbReference type="PROSITE" id="PS50111"/>
    </source>
</evidence>
<feature type="compositionally biased region" description="Basic and acidic residues" evidence="5">
    <location>
        <begin position="9"/>
        <end position="42"/>
    </location>
</feature>
<feature type="domain" description="HAMP" evidence="8">
    <location>
        <begin position="368"/>
        <end position="420"/>
    </location>
</feature>
<dbReference type="Gene3D" id="3.30.450.20">
    <property type="entry name" value="PAS domain"/>
    <property type="match status" value="1"/>
</dbReference>
<dbReference type="CDD" id="cd06225">
    <property type="entry name" value="HAMP"/>
    <property type="match status" value="1"/>
</dbReference>
<dbReference type="PANTHER" id="PTHR32089:SF112">
    <property type="entry name" value="LYSOZYME-LIKE PROTEIN-RELATED"/>
    <property type="match status" value="1"/>
</dbReference>
<dbReference type="GO" id="GO:0007165">
    <property type="term" value="P:signal transduction"/>
    <property type="evidence" value="ECO:0007669"/>
    <property type="project" value="UniProtKB-KW"/>
</dbReference>
<feature type="transmembrane region" description="Helical" evidence="6">
    <location>
        <begin position="347"/>
        <end position="366"/>
    </location>
</feature>
<dbReference type="eggNOG" id="COG0840">
    <property type="taxonomic scope" value="Bacteria"/>
</dbReference>
<reference evidence="10" key="1">
    <citation type="submission" date="2007-11" db="EMBL/GenBank/DDBJ databases">
        <title>Complete genome sequence of Clostridium phytofermentans ISDg.</title>
        <authorList>
            <person name="Leschine S.B."/>
            <person name="Warnick T.A."/>
            <person name="Blanchard J.L."/>
            <person name="Schnell D.J."/>
            <person name="Petit E.L."/>
            <person name="LaTouf W.G."/>
            <person name="Copeland A."/>
            <person name="Lucas S."/>
            <person name="Lapidus A."/>
            <person name="Barry K."/>
            <person name="Glavina del Rio T."/>
            <person name="Dalin E."/>
            <person name="Tice H."/>
            <person name="Pitluck S."/>
            <person name="Kiss H."/>
            <person name="Brettin T."/>
            <person name="Bruce D."/>
            <person name="Detter J.C."/>
            <person name="Han C."/>
            <person name="Kuske C."/>
            <person name="Schmutz J."/>
            <person name="Larimer F."/>
            <person name="Land M."/>
            <person name="Hauser L."/>
            <person name="Kyrpides N."/>
            <person name="Kim E.A."/>
            <person name="Richardson P."/>
        </authorList>
    </citation>
    <scope>NUCLEOTIDE SEQUENCE [LARGE SCALE GENOMIC DNA]</scope>
    <source>
        <strain evidence="10">ATCC 700394 / DSM 18823 / ISDg</strain>
    </source>
</reference>
<dbReference type="InterPro" id="IPR003660">
    <property type="entry name" value="HAMP_dom"/>
</dbReference>
<dbReference type="STRING" id="357809.Cphy_0493"/>
<keyword evidence="6" id="KW-0472">Membrane</keyword>
<dbReference type="AlphaFoldDB" id="A9KI46"/>
<evidence type="ECO:0000256" key="5">
    <source>
        <dbReference type="SAM" id="MobiDB-lite"/>
    </source>
</evidence>
<evidence type="ECO:0000256" key="2">
    <source>
        <dbReference type="ARBA" id="ARBA00029447"/>
    </source>
</evidence>
<dbReference type="PROSITE" id="PS50885">
    <property type="entry name" value="HAMP"/>
    <property type="match status" value="1"/>
</dbReference>
<keyword evidence="4" id="KW-0175">Coiled coil</keyword>
<dbReference type="KEGG" id="cpy:Cphy_0493"/>
<feature type="region of interest" description="Disordered" evidence="5">
    <location>
        <begin position="1"/>
        <end position="42"/>
    </location>
</feature>
<feature type="coiled-coil region" evidence="4">
    <location>
        <begin position="699"/>
        <end position="726"/>
    </location>
</feature>
<dbReference type="InterPro" id="IPR004089">
    <property type="entry name" value="MCPsignal_dom"/>
</dbReference>
<organism evidence="9 10">
    <name type="scientific">Lachnoclostridium phytofermentans (strain ATCC 700394 / DSM 18823 / ISDg)</name>
    <name type="common">Clostridium phytofermentans</name>
    <dbReference type="NCBI Taxonomy" id="357809"/>
    <lineage>
        <taxon>Bacteria</taxon>
        <taxon>Bacillati</taxon>
        <taxon>Bacillota</taxon>
        <taxon>Clostridia</taxon>
        <taxon>Lachnospirales</taxon>
        <taxon>Lachnospiraceae</taxon>
    </lineage>
</organism>
<dbReference type="GO" id="GO:0016020">
    <property type="term" value="C:membrane"/>
    <property type="evidence" value="ECO:0007669"/>
    <property type="project" value="InterPro"/>
</dbReference>
<evidence type="ECO:0000256" key="4">
    <source>
        <dbReference type="SAM" id="Coils"/>
    </source>
</evidence>
<dbReference type="PANTHER" id="PTHR32089">
    <property type="entry name" value="METHYL-ACCEPTING CHEMOTAXIS PROTEIN MCPB"/>
    <property type="match status" value="1"/>
</dbReference>
<evidence type="ECO:0000313" key="10">
    <source>
        <dbReference type="Proteomes" id="UP000000370"/>
    </source>
</evidence>
<dbReference type="Pfam" id="PF00015">
    <property type="entry name" value="MCPsignal"/>
    <property type="match status" value="1"/>
</dbReference>